<sequence>MDRVIRLNKLIQYLQQSSGPIGLADIADQFNCSTRTIRRDLELLIQETGAPFFISDNRVYRDKSNSQKVPIAGYWLTPEELQALLILSNSLNQLQAGLLAEQLAPFKTQIERRLGQQGQANPALSDKIKIIQMASGPLNRTTFTQIAQALANQKRLNITFWSRQTNQLNDREISPQQLIRYRDHWILDAFCHQRQAIRSFSLEGIQQACLLEQAALEVKPQDLSEHFETSYGIFAGQADQQAVLNFSAYQARWIQFEIWHPEQKTRWLDDGRYQLTIPYKHDTELIQDILKHGPEVEVIEPPELRQKVKQRLEETLKHYSRDRF</sequence>
<feature type="domain" description="WYL" evidence="2">
    <location>
        <begin position="142"/>
        <end position="208"/>
    </location>
</feature>
<dbReference type="Pfam" id="PF13280">
    <property type="entry name" value="WYL"/>
    <property type="match status" value="1"/>
</dbReference>
<gene>
    <name evidence="4" type="ORF">THIAE_06830</name>
</gene>
<reference evidence="4 5" key="1">
    <citation type="submission" date="2013-12" db="EMBL/GenBank/DDBJ databases">
        <authorList>
            <consortium name="DOE Joint Genome Institute"/>
            <person name="Kappler U."/>
            <person name="Huntemann M."/>
            <person name="Han J."/>
            <person name="Chen A."/>
            <person name="Kyrpides N."/>
            <person name="Mavromatis K."/>
            <person name="Markowitz V."/>
            <person name="Palaniappan K."/>
            <person name="Ivanova N."/>
            <person name="Schaumberg A."/>
            <person name="Pati A."/>
            <person name="Liolios K."/>
            <person name="Nordberg H.P."/>
            <person name="Cantor M.N."/>
            <person name="Hua S.X."/>
            <person name="Woyke T."/>
        </authorList>
    </citation>
    <scope>NUCLEOTIDE SEQUENCE [LARGE SCALE GENOMIC DNA]</scope>
    <source>
        <strain evidence="5">AL2</strain>
    </source>
</reference>
<dbReference type="PANTHER" id="PTHR34580:SF3">
    <property type="entry name" value="PROTEIN PAFB"/>
    <property type="match status" value="1"/>
</dbReference>
<dbReference type="InterPro" id="IPR026881">
    <property type="entry name" value="WYL_dom"/>
</dbReference>
<dbReference type="EMBL" id="CP007030">
    <property type="protein sequence ID" value="AHF01510.1"/>
    <property type="molecule type" value="Genomic_DNA"/>
</dbReference>
<protein>
    <submittedName>
        <fullName evidence="4">DeoR faimly transcriptional regulator</fullName>
    </submittedName>
</protein>
<dbReference type="PIRSF" id="PIRSF016838">
    <property type="entry name" value="PafC"/>
    <property type="match status" value="1"/>
</dbReference>
<evidence type="ECO:0000259" key="1">
    <source>
        <dbReference type="Pfam" id="PF08279"/>
    </source>
</evidence>
<feature type="domain" description="Helix-turn-helix type 11" evidence="1">
    <location>
        <begin position="6"/>
        <end position="52"/>
    </location>
</feature>
<keyword evidence="5" id="KW-1185">Reference proteome</keyword>
<dbReference type="RefSeq" id="WP_006461047.1">
    <property type="nucleotide sequence ID" value="NZ_CP007030.1"/>
</dbReference>
<dbReference type="Proteomes" id="UP000005380">
    <property type="component" value="Chromosome"/>
</dbReference>
<dbReference type="AlphaFoldDB" id="W0DSA1"/>
<dbReference type="HOGENOM" id="CLU_041141_4_1_6"/>
<dbReference type="PANTHER" id="PTHR34580">
    <property type="match status" value="1"/>
</dbReference>
<dbReference type="InParanoid" id="W0DSA1"/>
<dbReference type="InterPro" id="IPR036390">
    <property type="entry name" value="WH_DNA-bd_sf"/>
</dbReference>
<proteinExistence type="predicted"/>
<dbReference type="PROSITE" id="PS52050">
    <property type="entry name" value="WYL"/>
    <property type="match status" value="1"/>
</dbReference>
<feature type="domain" description="WCX" evidence="3">
    <location>
        <begin position="240"/>
        <end position="315"/>
    </location>
</feature>
<organism evidence="4 5">
    <name type="scientific">Thiomicrospira aerophila AL3</name>
    <dbReference type="NCBI Taxonomy" id="717772"/>
    <lineage>
        <taxon>Bacteria</taxon>
        <taxon>Pseudomonadati</taxon>
        <taxon>Pseudomonadota</taxon>
        <taxon>Gammaproteobacteria</taxon>
        <taxon>Thiotrichales</taxon>
        <taxon>Piscirickettsiaceae</taxon>
        <taxon>Thiomicrospira</taxon>
    </lineage>
</organism>
<evidence type="ECO:0000259" key="2">
    <source>
        <dbReference type="Pfam" id="PF13280"/>
    </source>
</evidence>
<dbReference type="InterPro" id="IPR028349">
    <property type="entry name" value="PafC-like"/>
</dbReference>
<dbReference type="Gene3D" id="1.10.10.10">
    <property type="entry name" value="Winged helix-like DNA-binding domain superfamily/Winged helix DNA-binding domain"/>
    <property type="match status" value="1"/>
</dbReference>
<dbReference type="InterPro" id="IPR013196">
    <property type="entry name" value="HTH_11"/>
</dbReference>
<name>W0DSA1_9GAMM</name>
<dbReference type="InterPro" id="IPR036388">
    <property type="entry name" value="WH-like_DNA-bd_sf"/>
</dbReference>
<dbReference type="OrthoDB" id="9807255at2"/>
<evidence type="ECO:0000259" key="3">
    <source>
        <dbReference type="Pfam" id="PF25583"/>
    </source>
</evidence>
<dbReference type="Pfam" id="PF08279">
    <property type="entry name" value="HTH_11"/>
    <property type="match status" value="1"/>
</dbReference>
<accession>W0DSA1</accession>
<dbReference type="KEGG" id="tao:THIAE_06830"/>
<dbReference type="Pfam" id="PF25583">
    <property type="entry name" value="WCX"/>
    <property type="match status" value="1"/>
</dbReference>
<dbReference type="InterPro" id="IPR051534">
    <property type="entry name" value="CBASS_pafABC_assoc_protein"/>
</dbReference>
<dbReference type="STRING" id="717772.THIAE_06830"/>
<dbReference type="InterPro" id="IPR057727">
    <property type="entry name" value="WCX_dom"/>
</dbReference>
<evidence type="ECO:0000313" key="4">
    <source>
        <dbReference type="EMBL" id="AHF01510.1"/>
    </source>
</evidence>
<dbReference type="SUPFAM" id="SSF46785">
    <property type="entry name" value="Winged helix' DNA-binding domain"/>
    <property type="match status" value="1"/>
</dbReference>
<evidence type="ECO:0000313" key="5">
    <source>
        <dbReference type="Proteomes" id="UP000005380"/>
    </source>
</evidence>
<dbReference type="eggNOG" id="COG2378">
    <property type="taxonomic scope" value="Bacteria"/>
</dbReference>